<dbReference type="EMBL" id="PXYK01000005">
    <property type="protein sequence ID" value="PSJ63334.1"/>
    <property type="molecule type" value="Genomic_DNA"/>
</dbReference>
<evidence type="ECO:0000259" key="5">
    <source>
        <dbReference type="SMART" id="SM00858"/>
    </source>
</evidence>
<evidence type="ECO:0000313" key="6">
    <source>
        <dbReference type="EMBL" id="PSJ63334.1"/>
    </source>
</evidence>
<dbReference type="Pfam" id="PF13144">
    <property type="entry name" value="ChapFlgA"/>
    <property type="match status" value="1"/>
</dbReference>
<comment type="function">
    <text evidence="4">Involved in the assembly process of the P-ring formation. It may associate with FlgF on the rod constituting a structure essential for the P-ring assembly or may act as a modulator protein for the P-ring assembly.</text>
</comment>
<feature type="chain" id="PRO_5015021895" description="Flagella basal body P-ring formation protein FlgA" evidence="4">
    <location>
        <begin position="24"/>
        <end position="151"/>
    </location>
</feature>
<dbReference type="InterPro" id="IPR013974">
    <property type="entry name" value="SAF"/>
</dbReference>
<dbReference type="Gene3D" id="2.30.30.760">
    <property type="match status" value="1"/>
</dbReference>
<proteinExistence type="inferred from homology"/>
<dbReference type="RefSeq" id="WP_106771397.1">
    <property type="nucleotide sequence ID" value="NZ_PXYK01000005.1"/>
</dbReference>
<comment type="similarity">
    <text evidence="4">Belongs to the FlgA family.</text>
</comment>
<dbReference type="PANTHER" id="PTHR36307:SF1">
    <property type="entry name" value="FLAGELLA BASAL BODY P-RING FORMATION PROTEIN FLGA"/>
    <property type="match status" value="1"/>
</dbReference>
<evidence type="ECO:0000256" key="1">
    <source>
        <dbReference type="ARBA" id="ARBA00004418"/>
    </source>
</evidence>
<keyword evidence="6" id="KW-0969">Cilium</keyword>
<sequence>MRGRLLPALAATALLLAAAQAVAGEAVLVPNRVIYPGETVEAEALKTVILAEGKVAPEGAVVALTDLEGKVARRTLLPGRYVKVNALREAYLVEKGVPVEMVFVSGGLSISATAVSLQAGAAGDMVKLRNADSGKIVSGIVMADGTVRVGG</sequence>
<dbReference type="CDD" id="cd11614">
    <property type="entry name" value="SAF_CpaB_FlgA_like"/>
    <property type="match status" value="1"/>
</dbReference>
<accession>A0A2P7SLF9</accession>
<reference evidence="6 7" key="1">
    <citation type="submission" date="2018-03" db="EMBL/GenBank/DDBJ databases">
        <title>The draft genome of Mesorhizobium sp. 6GN-30.</title>
        <authorList>
            <person name="Liu L."/>
            <person name="Li L."/>
            <person name="Wang T."/>
            <person name="Zhang X."/>
            <person name="Liang L."/>
        </authorList>
    </citation>
    <scope>NUCLEOTIDE SEQUENCE [LARGE SCALE GENOMIC DNA]</scope>
    <source>
        <strain evidence="6 7">6GN30</strain>
    </source>
</reference>
<keyword evidence="7" id="KW-1185">Reference proteome</keyword>
<comment type="subcellular location">
    <subcellularLocation>
        <location evidence="1 4">Periplasm</location>
    </subcellularLocation>
</comment>
<dbReference type="GO" id="GO:0042597">
    <property type="term" value="C:periplasmic space"/>
    <property type="evidence" value="ECO:0007669"/>
    <property type="project" value="UniProtKB-SubCell"/>
</dbReference>
<dbReference type="InterPro" id="IPR039246">
    <property type="entry name" value="Flagellar_FlgA"/>
</dbReference>
<dbReference type="AlphaFoldDB" id="A0A2P7SLF9"/>
<dbReference type="GO" id="GO:0044780">
    <property type="term" value="P:bacterial-type flagellum assembly"/>
    <property type="evidence" value="ECO:0007669"/>
    <property type="project" value="InterPro"/>
</dbReference>
<dbReference type="PANTHER" id="PTHR36307">
    <property type="entry name" value="FLAGELLA BASAL BODY P-RING FORMATION PROTEIN FLGA"/>
    <property type="match status" value="1"/>
</dbReference>
<keyword evidence="6" id="KW-0966">Cell projection</keyword>
<keyword evidence="2 4" id="KW-0732">Signal</keyword>
<evidence type="ECO:0000256" key="3">
    <source>
        <dbReference type="ARBA" id="ARBA00022764"/>
    </source>
</evidence>
<gene>
    <name evidence="6" type="ORF">C7I84_06765</name>
</gene>
<keyword evidence="6" id="KW-0282">Flagellum</keyword>
<dbReference type="InterPro" id="IPR017585">
    <property type="entry name" value="SAF_FlgA"/>
</dbReference>
<evidence type="ECO:0000256" key="4">
    <source>
        <dbReference type="RuleBase" id="RU362063"/>
    </source>
</evidence>
<keyword evidence="3 4" id="KW-0574">Periplasm</keyword>
<evidence type="ECO:0000256" key="2">
    <source>
        <dbReference type="ARBA" id="ARBA00022729"/>
    </source>
</evidence>
<feature type="domain" description="SAF" evidence="5">
    <location>
        <begin position="25"/>
        <end position="88"/>
    </location>
</feature>
<feature type="signal peptide" evidence="4">
    <location>
        <begin position="1"/>
        <end position="23"/>
    </location>
</feature>
<evidence type="ECO:0000313" key="7">
    <source>
        <dbReference type="Proteomes" id="UP000241229"/>
    </source>
</evidence>
<dbReference type="NCBIfam" id="TIGR03170">
    <property type="entry name" value="flgA_cterm"/>
    <property type="match status" value="1"/>
</dbReference>
<dbReference type="SMART" id="SM00858">
    <property type="entry name" value="SAF"/>
    <property type="match status" value="1"/>
</dbReference>
<dbReference type="Proteomes" id="UP000241229">
    <property type="component" value="Unassembled WGS sequence"/>
</dbReference>
<comment type="caution">
    <text evidence="6">The sequence shown here is derived from an EMBL/GenBank/DDBJ whole genome shotgun (WGS) entry which is preliminary data.</text>
</comment>
<name>A0A2P7SLF9_9HYPH</name>
<keyword evidence="4" id="KW-1005">Bacterial flagellum biogenesis</keyword>
<dbReference type="OrthoDB" id="8448733at2"/>
<organism evidence="6 7">
    <name type="scientific">Kumtagia ephedrae</name>
    <dbReference type="NCBI Taxonomy" id="2116701"/>
    <lineage>
        <taxon>Bacteria</taxon>
        <taxon>Pseudomonadati</taxon>
        <taxon>Pseudomonadota</taxon>
        <taxon>Alphaproteobacteria</taxon>
        <taxon>Hyphomicrobiales</taxon>
        <taxon>Phyllobacteriaceae</taxon>
        <taxon>Kumtagia</taxon>
    </lineage>
</organism>
<protein>
    <recommendedName>
        <fullName evidence="4">Flagella basal body P-ring formation protein FlgA</fullName>
    </recommendedName>
</protein>